<organism evidence="2 3">
    <name type="scientific">Penicillium brasilianum</name>
    <dbReference type="NCBI Taxonomy" id="104259"/>
    <lineage>
        <taxon>Eukaryota</taxon>
        <taxon>Fungi</taxon>
        <taxon>Dikarya</taxon>
        <taxon>Ascomycota</taxon>
        <taxon>Pezizomycotina</taxon>
        <taxon>Eurotiomycetes</taxon>
        <taxon>Eurotiomycetidae</taxon>
        <taxon>Eurotiales</taxon>
        <taxon>Aspergillaceae</taxon>
        <taxon>Penicillium</taxon>
    </lineage>
</organism>
<feature type="compositionally biased region" description="Basic residues" evidence="1">
    <location>
        <begin position="186"/>
        <end position="202"/>
    </location>
</feature>
<evidence type="ECO:0000256" key="1">
    <source>
        <dbReference type="SAM" id="MobiDB-lite"/>
    </source>
</evidence>
<reference evidence="3" key="1">
    <citation type="journal article" date="2015" name="Genome Announc.">
        <title>Draft genome sequence of the fungus Penicillium brasilianum MG11.</title>
        <authorList>
            <person name="Horn F."/>
            <person name="Linde J."/>
            <person name="Mattern D.J."/>
            <person name="Walther G."/>
            <person name="Guthke R."/>
            <person name="Brakhage A.A."/>
            <person name="Valiante V."/>
        </authorList>
    </citation>
    <scope>NUCLEOTIDE SEQUENCE [LARGE SCALE GENOMIC DNA]</scope>
    <source>
        <strain evidence="3">MG11</strain>
    </source>
</reference>
<gene>
    <name evidence="2" type="ORF">PMG11_07083</name>
</gene>
<dbReference type="OrthoDB" id="5294241at2759"/>
<name>A0A0F7TTN4_PENBI</name>
<feature type="region of interest" description="Disordered" evidence="1">
    <location>
        <begin position="169"/>
        <end position="213"/>
    </location>
</feature>
<evidence type="ECO:0000313" key="2">
    <source>
        <dbReference type="EMBL" id="CEJ58427.1"/>
    </source>
</evidence>
<dbReference type="EMBL" id="CDHK01000006">
    <property type="protein sequence ID" value="CEJ58427.1"/>
    <property type="molecule type" value="Genomic_DNA"/>
</dbReference>
<dbReference type="AlphaFoldDB" id="A0A0F7TTN4"/>
<keyword evidence="3" id="KW-1185">Reference proteome</keyword>
<proteinExistence type="predicted"/>
<sequence>MIPIQSRIRDMALAKSSAVAPVASTDPAQVCFSWSGSSFECSPLSNPSAPPPTPTDSLLDIHPRKSSFSSEYGMGAACAFPSWPKGTSLSTDDCHDTFTNAYLSDEDLLWMPENAGVEPPELDEEATKTHEMVSSLTMEQQLARMRAVAEEEDRLRFLAKVEAHARATQALRQTKSAMHDRDTTPSKRKKRRVVPTPKRRAHSSSAKVSMGTH</sequence>
<accession>A0A0F7TTN4</accession>
<evidence type="ECO:0000313" key="3">
    <source>
        <dbReference type="Proteomes" id="UP000042958"/>
    </source>
</evidence>
<feature type="compositionally biased region" description="Polar residues" evidence="1">
    <location>
        <begin position="203"/>
        <end position="213"/>
    </location>
</feature>
<dbReference type="Proteomes" id="UP000042958">
    <property type="component" value="Unassembled WGS sequence"/>
</dbReference>
<protein>
    <submittedName>
        <fullName evidence="2">Uncharacterized protein</fullName>
    </submittedName>
</protein>